<dbReference type="AlphaFoldDB" id="A0A948RTQ2"/>
<dbReference type="InterPro" id="IPR005235">
    <property type="entry name" value="YmdB-like"/>
</dbReference>
<sequence length="258" mass="28027">MRIFFIGDIIGKPGRRIVKQLLPRLRQEWDVEFCIANGENIAGGAGMTARTVGEVFDAGVDLLTGGNHVWDNKEIFDIIEDPRILRPANIPKGAPGRGAGVFRTTAGENLTVINLLGRVFMPMMDCPFQTAISLLSADPEQSRAVLVDFHAEATSEKQAMGHYLDGRVSAVIGTHTHVPTADAALLKGGTAYLTDVGMTGPYDGVIGVRKELALRRMVQRLPVKYQCATDQIRLCAALIDIDSATGRAQSIRLVQEEM</sequence>
<dbReference type="Proteomes" id="UP000777784">
    <property type="component" value="Unassembled WGS sequence"/>
</dbReference>
<dbReference type="EMBL" id="JAHJDP010000028">
    <property type="protein sequence ID" value="MBU2690366.1"/>
    <property type="molecule type" value="Genomic_DNA"/>
</dbReference>
<feature type="active site" description="Proton donor" evidence="5">
    <location>
        <position position="68"/>
    </location>
</feature>
<protein>
    <submittedName>
        <fullName evidence="7">TIGR00282 family metallophosphoesterase</fullName>
    </submittedName>
</protein>
<feature type="binding site" evidence="6">
    <location>
        <position position="67"/>
    </location>
    <ligand>
        <name>Fe cation</name>
        <dbReference type="ChEBI" id="CHEBI:24875"/>
        <label>2</label>
    </ligand>
</feature>
<feature type="binding site" evidence="6">
    <location>
        <position position="177"/>
    </location>
    <ligand>
        <name>Fe cation</name>
        <dbReference type="ChEBI" id="CHEBI:24875"/>
        <label>1</label>
    </ligand>
</feature>
<evidence type="ECO:0000313" key="7">
    <source>
        <dbReference type="EMBL" id="MBU2690366.1"/>
    </source>
</evidence>
<keyword evidence="2" id="KW-0378">Hydrolase</keyword>
<evidence type="ECO:0000256" key="1">
    <source>
        <dbReference type="ARBA" id="ARBA00022723"/>
    </source>
</evidence>
<feature type="binding site" evidence="6">
    <location>
        <position position="40"/>
    </location>
    <ligand>
        <name>Fe cation</name>
        <dbReference type="ChEBI" id="CHEBI:24875"/>
        <label>1</label>
    </ligand>
</feature>
<evidence type="ECO:0000256" key="3">
    <source>
        <dbReference type="ARBA" id="ARBA00023004"/>
    </source>
</evidence>
<dbReference type="Pfam" id="PF13277">
    <property type="entry name" value="YmdB"/>
    <property type="match status" value="1"/>
</dbReference>
<evidence type="ECO:0000256" key="5">
    <source>
        <dbReference type="PIRSR" id="PIRSR004789-50"/>
    </source>
</evidence>
<evidence type="ECO:0000256" key="4">
    <source>
        <dbReference type="ARBA" id="ARBA00061401"/>
    </source>
</evidence>
<dbReference type="FunFam" id="3.60.21.10:FF:000016">
    <property type="entry name" value="Putative metallophosphoesterase"/>
    <property type="match status" value="1"/>
</dbReference>
<evidence type="ECO:0000313" key="8">
    <source>
        <dbReference type="Proteomes" id="UP000777784"/>
    </source>
</evidence>
<dbReference type="GO" id="GO:0046872">
    <property type="term" value="F:metal ion binding"/>
    <property type="evidence" value="ECO:0007669"/>
    <property type="project" value="UniProtKB-KW"/>
</dbReference>
<feature type="binding site" evidence="6">
    <location>
        <position position="175"/>
    </location>
    <ligand>
        <name>Fe cation</name>
        <dbReference type="ChEBI" id="CHEBI:24875"/>
        <label>2</label>
    </ligand>
</feature>
<evidence type="ECO:0000256" key="2">
    <source>
        <dbReference type="ARBA" id="ARBA00022801"/>
    </source>
</evidence>
<dbReference type="NCBIfam" id="TIGR00282">
    <property type="entry name" value="TIGR00282 family metallophosphoesterase"/>
    <property type="match status" value="1"/>
</dbReference>
<dbReference type="PIRSF" id="PIRSF004789">
    <property type="entry name" value="DR1281"/>
    <property type="match status" value="1"/>
</dbReference>
<dbReference type="Gene3D" id="3.60.21.10">
    <property type="match status" value="1"/>
</dbReference>
<feature type="binding site" evidence="6">
    <location>
        <position position="39"/>
    </location>
    <ligand>
        <name>Fe cation</name>
        <dbReference type="ChEBI" id="CHEBI:24875"/>
        <label>2</label>
    </ligand>
</feature>
<comment type="similarity">
    <text evidence="4">Belongs to the YmdB-like family.</text>
</comment>
<dbReference type="SUPFAM" id="SSF56300">
    <property type="entry name" value="Metallo-dependent phosphatases"/>
    <property type="match status" value="1"/>
</dbReference>
<name>A0A948RTQ2_UNCEI</name>
<feature type="binding site" evidence="6">
    <location>
        <position position="39"/>
    </location>
    <ligand>
        <name>Fe cation</name>
        <dbReference type="ChEBI" id="CHEBI:24875"/>
        <label>1</label>
    </ligand>
</feature>
<accession>A0A948RTQ2</accession>
<dbReference type="InterPro" id="IPR029052">
    <property type="entry name" value="Metallo-depent_PP-like"/>
</dbReference>
<dbReference type="CDD" id="cd07382">
    <property type="entry name" value="MPP_DR1281"/>
    <property type="match status" value="1"/>
</dbReference>
<feature type="binding site" evidence="6">
    <location>
        <position position="8"/>
    </location>
    <ligand>
        <name>Fe cation</name>
        <dbReference type="ChEBI" id="CHEBI:24875"/>
        <label>1</label>
    </ligand>
</feature>
<evidence type="ECO:0000256" key="6">
    <source>
        <dbReference type="PIRSR" id="PIRSR004789-51"/>
    </source>
</evidence>
<reference evidence="7" key="1">
    <citation type="submission" date="2021-05" db="EMBL/GenBank/DDBJ databases">
        <title>Energy efficiency and biological interactions define the core microbiome of deep oligotrophic groundwater.</title>
        <authorList>
            <person name="Mehrshad M."/>
            <person name="Lopez-Fernandez M."/>
            <person name="Bell E."/>
            <person name="Bernier-Latmani R."/>
            <person name="Bertilsson S."/>
            <person name="Dopson M."/>
        </authorList>
    </citation>
    <scope>NUCLEOTIDE SEQUENCE</scope>
    <source>
        <strain evidence="7">Modern_marine.mb.64</strain>
    </source>
</reference>
<proteinExistence type="inferred from homology"/>
<gene>
    <name evidence="7" type="ORF">KJ970_05505</name>
</gene>
<dbReference type="PANTHER" id="PTHR36303:SF1">
    <property type="entry name" value="2',3'-CYCLIC-NUCLEOTIDE 2'-PHOSPHODIESTERASE"/>
    <property type="match status" value="1"/>
</dbReference>
<dbReference type="PANTHER" id="PTHR36303">
    <property type="entry name" value="2',3'-CYCLIC-NUCLEOTIDE 2'-PHOSPHODIESTERASE"/>
    <property type="match status" value="1"/>
</dbReference>
<keyword evidence="3" id="KW-0408">Iron</keyword>
<feature type="binding site" evidence="6">
    <location>
        <position position="150"/>
    </location>
    <ligand>
        <name>Fe cation</name>
        <dbReference type="ChEBI" id="CHEBI:24875"/>
        <label>2</label>
    </ligand>
</feature>
<dbReference type="GO" id="GO:0004113">
    <property type="term" value="F:2',3'-cyclic-nucleotide 3'-phosphodiesterase activity"/>
    <property type="evidence" value="ECO:0007669"/>
    <property type="project" value="TreeGrafter"/>
</dbReference>
<organism evidence="7 8">
    <name type="scientific">Eiseniibacteriota bacterium</name>
    <dbReference type="NCBI Taxonomy" id="2212470"/>
    <lineage>
        <taxon>Bacteria</taxon>
        <taxon>Candidatus Eiseniibacteriota</taxon>
    </lineage>
</organism>
<keyword evidence="1 6" id="KW-0479">Metal-binding</keyword>
<comment type="caution">
    <text evidence="7">The sequence shown here is derived from an EMBL/GenBank/DDBJ whole genome shotgun (WGS) entry which is preliminary data.</text>
</comment>